<keyword evidence="1" id="KW-0812">Transmembrane</keyword>
<organism evidence="2 3">
    <name type="scientific">Penicillium ucsense</name>
    <dbReference type="NCBI Taxonomy" id="2839758"/>
    <lineage>
        <taxon>Eukaryota</taxon>
        <taxon>Fungi</taxon>
        <taxon>Dikarya</taxon>
        <taxon>Ascomycota</taxon>
        <taxon>Pezizomycotina</taxon>
        <taxon>Eurotiomycetes</taxon>
        <taxon>Eurotiomycetidae</taxon>
        <taxon>Eurotiales</taxon>
        <taxon>Aspergillaceae</taxon>
        <taxon>Penicillium</taxon>
    </lineage>
</organism>
<keyword evidence="1" id="KW-1133">Transmembrane helix</keyword>
<reference evidence="2" key="1">
    <citation type="journal article" date="2020" name="Front. Microbiol.">
        <title>Gene regulatory networks of Penicillium echinulatum 2HH and Penicillium oxalicum 114-2 inferred by a computational biology approach.</title>
        <authorList>
            <person name="Lenz A.R."/>
            <person name="Galan-Vasquez E."/>
            <person name="Balbinot E."/>
            <person name="De Abreu F.P."/>
            <person name="De Oliveira N.S."/>
            <person name="Da Rosa L.O."/>
            <person name="De Avila E Silva S."/>
            <person name="Camassola M."/>
            <person name="Dillon A.J.P."/>
            <person name="Perez-Rueda E."/>
        </authorList>
    </citation>
    <scope>NUCLEOTIDE SEQUENCE</scope>
    <source>
        <strain evidence="2">S1M29</strain>
    </source>
</reference>
<proteinExistence type="predicted"/>
<feature type="transmembrane region" description="Helical" evidence="1">
    <location>
        <begin position="12"/>
        <end position="32"/>
    </location>
</feature>
<evidence type="ECO:0000313" key="3">
    <source>
        <dbReference type="Proteomes" id="UP000631181"/>
    </source>
</evidence>
<sequence length="349" mass="38547">MVLLTASTVSAIVSMGVVCIFTTLLFVSGYVLQQNSVKNIQHALRKPPDMPAYQGYGASVGNPLQKRGISASNLNQAGEQGVIRDSGADSSEARKNYAYLQLLSKPDPSDICSAILFFKRLATNGSVIADRLFMYPEEWDRMSGKNLGEASTLALALLRAASIKYGIWLLPIDISPVLRAGYTMSDTKLLRLGQIQFMQYDSVLYLQSPGLITDVERLDQVLLSHSLPLLHDWNRPQSYDNEAWEPSSLRPDRDDTLPPVYLLTVNNVDGGRVQTRTHVPKPDVPGFSNLVVSPADFERSAEVPGYVYFENDGEGHVRWAGNSLFGAWRSQQHEVCGGLDFDGDGIYEQ</sequence>
<dbReference type="OrthoDB" id="5367275at2759"/>
<dbReference type="EMBL" id="WIWV01000186">
    <property type="protein sequence ID" value="KAF7712364.1"/>
    <property type="molecule type" value="Genomic_DNA"/>
</dbReference>
<accession>A0A8J8WFZ8</accession>
<protein>
    <submittedName>
        <fullName evidence="2">Uncharacterized protein</fullName>
    </submittedName>
</protein>
<name>A0A8J8WFZ8_9EURO</name>
<dbReference type="AlphaFoldDB" id="A0A8J8WFZ8"/>
<evidence type="ECO:0000313" key="2">
    <source>
        <dbReference type="EMBL" id="KAF7712364.1"/>
    </source>
</evidence>
<comment type="caution">
    <text evidence="2">The sequence shown here is derived from an EMBL/GenBank/DDBJ whole genome shotgun (WGS) entry which is preliminary data.</text>
</comment>
<evidence type="ECO:0000256" key="1">
    <source>
        <dbReference type="SAM" id="Phobius"/>
    </source>
</evidence>
<gene>
    <name evidence="2" type="ORF">PECM_002955</name>
</gene>
<keyword evidence="1" id="KW-0472">Membrane</keyword>
<keyword evidence="3" id="KW-1185">Reference proteome</keyword>
<dbReference type="Proteomes" id="UP000631181">
    <property type="component" value="Unassembled WGS sequence"/>
</dbReference>